<gene>
    <name evidence="2" type="ORF">AVDCRST_MAG66-3820</name>
</gene>
<name>A0A6J4QF12_9PSEU</name>
<feature type="region of interest" description="Disordered" evidence="1">
    <location>
        <begin position="69"/>
        <end position="108"/>
    </location>
</feature>
<organism evidence="2">
    <name type="scientific">uncultured Pseudonocardia sp</name>
    <dbReference type="NCBI Taxonomy" id="211455"/>
    <lineage>
        <taxon>Bacteria</taxon>
        <taxon>Bacillati</taxon>
        <taxon>Actinomycetota</taxon>
        <taxon>Actinomycetes</taxon>
        <taxon>Pseudonocardiales</taxon>
        <taxon>Pseudonocardiaceae</taxon>
        <taxon>Pseudonocardia</taxon>
        <taxon>environmental samples</taxon>
    </lineage>
</organism>
<reference evidence="2" key="1">
    <citation type="submission" date="2020-02" db="EMBL/GenBank/DDBJ databases">
        <authorList>
            <person name="Meier V. D."/>
        </authorList>
    </citation>
    <scope>NUCLEOTIDE SEQUENCE</scope>
    <source>
        <strain evidence="2">AVDCRST_MAG66</strain>
    </source>
</reference>
<proteinExistence type="predicted"/>
<dbReference type="EMBL" id="CADCUS010000529">
    <property type="protein sequence ID" value="CAA9438996.1"/>
    <property type="molecule type" value="Genomic_DNA"/>
</dbReference>
<feature type="non-terminal residue" evidence="2">
    <location>
        <position position="108"/>
    </location>
</feature>
<evidence type="ECO:0000313" key="2">
    <source>
        <dbReference type="EMBL" id="CAA9438996.1"/>
    </source>
</evidence>
<evidence type="ECO:0000256" key="1">
    <source>
        <dbReference type="SAM" id="MobiDB-lite"/>
    </source>
</evidence>
<protein>
    <submittedName>
        <fullName evidence="2">Uncharacterized protein</fullName>
    </submittedName>
</protein>
<accession>A0A6J4QF12</accession>
<dbReference type="AlphaFoldDB" id="A0A6J4QF12"/>
<feature type="non-terminal residue" evidence="2">
    <location>
        <position position="1"/>
    </location>
</feature>
<sequence>WPRTTPGSGAAAAVEPAVVPPARQRLGADGTRRSCRRGLSLMRPRAWPTTPPARLGDVLAACAPGADPALRGPGRCGPPVVASHGRARVRRGARTAGAAGQRQRHPTP</sequence>